<dbReference type="InterPro" id="IPR007497">
    <property type="entry name" value="SIMPL/DUF541"/>
</dbReference>
<dbReference type="AlphaFoldDB" id="A0A7H8USD1"/>
<dbReference type="Gene3D" id="3.30.110.170">
    <property type="entry name" value="Protein of unknown function (DUF541), domain 1"/>
    <property type="match status" value="1"/>
</dbReference>
<feature type="chain" id="PRO_5044438259" evidence="1">
    <location>
        <begin position="22"/>
        <end position="251"/>
    </location>
</feature>
<organism evidence="2 3">
    <name type="scientific">Mannheimia pernigra</name>
    <dbReference type="NCBI Taxonomy" id="111844"/>
    <lineage>
        <taxon>Bacteria</taxon>
        <taxon>Pseudomonadati</taxon>
        <taxon>Pseudomonadota</taxon>
        <taxon>Gammaproteobacteria</taxon>
        <taxon>Pasteurellales</taxon>
        <taxon>Pasteurellaceae</taxon>
        <taxon>Mannheimia</taxon>
    </lineage>
</organism>
<sequence>MTLKNFLTILPLALATATTFAQTVTPEAAAVSAENKDKPATFHFSTEVFRTVEKDLMQANVYSQKSGKSLPNLKKEVAQHLNRVLEEAKKYPSIEVEAEGVINYANYNGKGNIDGWETTGSIHLKSKDFDAMAAVLESVSKDVAIRYVDFSVSPEKKASLEDEMTLEIIKKFQHKADIIQKGLGAKKYKLSNINIQTPDESGGQYYQHRLAYDSAEYAVTQAAIGKSAKALPLEAGKTTIYASASGNVEFE</sequence>
<evidence type="ECO:0000256" key="1">
    <source>
        <dbReference type="SAM" id="SignalP"/>
    </source>
</evidence>
<keyword evidence="3" id="KW-1185">Reference proteome</keyword>
<proteinExistence type="predicted"/>
<dbReference type="PANTHER" id="PTHR34387:SF1">
    <property type="entry name" value="PERIPLASMIC IMMUNOGENIC PROTEIN"/>
    <property type="match status" value="1"/>
</dbReference>
<name>A0A7H8USD1_9PAST</name>
<keyword evidence="1" id="KW-0732">Signal</keyword>
<feature type="signal peptide" evidence="1">
    <location>
        <begin position="1"/>
        <end position="21"/>
    </location>
</feature>
<dbReference type="InterPro" id="IPR052022">
    <property type="entry name" value="26kDa_periplasmic_antigen"/>
</dbReference>
<dbReference type="Pfam" id="PF04402">
    <property type="entry name" value="SIMPL"/>
    <property type="match status" value="1"/>
</dbReference>
<reference evidence="2 3" key="1">
    <citation type="submission" date="2020-06" db="EMBL/GenBank/DDBJ databases">
        <title>Mannheimia pernigra sp. nov. isolated from bovine respiratory tract.</title>
        <authorList>
            <person name="Kuhnert P."/>
            <person name="Akarsu-Egger H."/>
        </authorList>
    </citation>
    <scope>NUCLEOTIDE SEQUENCE [LARGE SCALE GENOMIC DNA]</scope>
    <source>
        <strain evidence="2 3">BNO311</strain>
    </source>
</reference>
<dbReference type="Proteomes" id="UP000509660">
    <property type="component" value="Chromosome"/>
</dbReference>
<dbReference type="GO" id="GO:0006974">
    <property type="term" value="P:DNA damage response"/>
    <property type="evidence" value="ECO:0007669"/>
    <property type="project" value="TreeGrafter"/>
</dbReference>
<accession>A0A7H8USD1</accession>
<dbReference type="RefSeq" id="WP_176807382.1">
    <property type="nucleotide sequence ID" value="NZ_CP055302.1"/>
</dbReference>
<gene>
    <name evidence="2" type="ORF">HV559_00470</name>
</gene>
<dbReference type="EMBL" id="CP055306">
    <property type="protein sequence ID" value="QLB39475.1"/>
    <property type="molecule type" value="Genomic_DNA"/>
</dbReference>
<evidence type="ECO:0000313" key="3">
    <source>
        <dbReference type="Proteomes" id="UP000509660"/>
    </source>
</evidence>
<evidence type="ECO:0000313" key="2">
    <source>
        <dbReference type="EMBL" id="QLB39475.1"/>
    </source>
</evidence>
<dbReference type="PANTHER" id="PTHR34387">
    <property type="entry name" value="SLR1258 PROTEIN"/>
    <property type="match status" value="1"/>
</dbReference>
<protein>
    <submittedName>
        <fullName evidence="2">SIMPL domain-containing protein</fullName>
    </submittedName>
</protein>
<dbReference type="Gene3D" id="3.30.70.2970">
    <property type="entry name" value="Protein of unknown function (DUF541), domain 2"/>
    <property type="match status" value="1"/>
</dbReference>